<dbReference type="Proteomes" id="UP001387100">
    <property type="component" value="Unassembled WGS sequence"/>
</dbReference>
<keyword evidence="2" id="KW-1185">Reference proteome</keyword>
<accession>A0ABU8RPZ5</accession>
<evidence type="ECO:0000313" key="1">
    <source>
        <dbReference type="EMBL" id="MEJ5947011.1"/>
    </source>
</evidence>
<evidence type="ECO:0000313" key="2">
    <source>
        <dbReference type="Proteomes" id="UP001387100"/>
    </source>
</evidence>
<dbReference type="RefSeq" id="WP_339576384.1">
    <property type="nucleotide sequence ID" value="NZ_JBBIAA010000051.1"/>
</dbReference>
<dbReference type="PROSITE" id="PS51257">
    <property type="entry name" value="PROKAR_LIPOPROTEIN"/>
    <property type="match status" value="1"/>
</dbReference>
<reference evidence="1 2" key="1">
    <citation type="journal article" date="2017" name="Int. J. Syst. Evol. Microbiol.">
        <title>Pseudokineococcus basanitobsidens sp. nov., isolated from volcanic rock.</title>
        <authorList>
            <person name="Lee D.W."/>
            <person name="Park M.Y."/>
            <person name="Kim J.J."/>
            <person name="Kim B.S."/>
        </authorList>
    </citation>
    <scope>NUCLEOTIDE SEQUENCE [LARGE SCALE GENOMIC DNA]</scope>
    <source>
        <strain evidence="1 2">DSM 103726</strain>
    </source>
</reference>
<dbReference type="EMBL" id="JBBIAA010000051">
    <property type="protein sequence ID" value="MEJ5947011.1"/>
    <property type="molecule type" value="Genomic_DNA"/>
</dbReference>
<proteinExistence type="predicted"/>
<protein>
    <recommendedName>
        <fullName evidence="3">Lipoprotein LpqN</fullName>
    </recommendedName>
</protein>
<name>A0ABU8RPZ5_9ACTN</name>
<comment type="caution">
    <text evidence="1">The sequence shown here is derived from an EMBL/GenBank/DDBJ whole genome shotgun (WGS) entry which is preliminary data.</text>
</comment>
<organism evidence="1 2">
    <name type="scientific">Pseudokineococcus basanitobsidens</name>
    <dbReference type="NCBI Taxonomy" id="1926649"/>
    <lineage>
        <taxon>Bacteria</taxon>
        <taxon>Bacillati</taxon>
        <taxon>Actinomycetota</taxon>
        <taxon>Actinomycetes</taxon>
        <taxon>Kineosporiales</taxon>
        <taxon>Kineosporiaceae</taxon>
        <taxon>Pseudokineococcus</taxon>
    </lineage>
</organism>
<evidence type="ECO:0008006" key="3">
    <source>
        <dbReference type="Google" id="ProtNLM"/>
    </source>
</evidence>
<sequence length="171" mass="17591">MLKTPARTRPSVTTVAVTIGLVAALVAGCGRGDDGVAFGGDWGEVCSPAAQGERHAFGDAITAGEQEMTITDVRLLDSDGLALEKAFVLPPEGMVGSWDYPPADIPGWDERVDAVGAVLSPGETRSLVVSVYRTSAARGTAHALAVSYTVDGEAAERTNTTSMVVAVDACP</sequence>
<gene>
    <name evidence="1" type="ORF">WDZ17_17085</name>
</gene>